<dbReference type="SUPFAM" id="SSF56024">
    <property type="entry name" value="Phospholipase D/nuclease"/>
    <property type="match status" value="2"/>
</dbReference>
<evidence type="ECO:0000256" key="3">
    <source>
        <dbReference type="ARBA" id="ARBA00012027"/>
    </source>
</evidence>
<dbReference type="SMART" id="SM00155">
    <property type="entry name" value="PLDc"/>
    <property type="match status" value="2"/>
</dbReference>
<dbReference type="InterPro" id="IPR001736">
    <property type="entry name" value="PLipase_D/transphosphatidylase"/>
</dbReference>
<dbReference type="InterPro" id="IPR051406">
    <property type="entry name" value="PLD_domain"/>
</dbReference>
<evidence type="ECO:0000256" key="4">
    <source>
        <dbReference type="ARBA" id="ARBA00022801"/>
    </source>
</evidence>
<dbReference type="PANTHER" id="PTHR43856">
    <property type="entry name" value="CARDIOLIPIN HYDROLASE"/>
    <property type="match status" value="1"/>
</dbReference>
<dbReference type="CDD" id="cd09116">
    <property type="entry name" value="PLDc_Nuc_like"/>
    <property type="match status" value="1"/>
</dbReference>
<evidence type="ECO:0000313" key="9">
    <source>
        <dbReference type="Proteomes" id="UP001196661"/>
    </source>
</evidence>
<accession>A0ABS5Y5R5</accession>
<gene>
    <name evidence="8" type="ORF">IXB28_13065</name>
</gene>
<dbReference type="PANTHER" id="PTHR43856:SF1">
    <property type="entry name" value="MITOCHONDRIAL CARDIOLIPIN HYDROLASE"/>
    <property type="match status" value="1"/>
</dbReference>
<dbReference type="EC" id="3.1.4.4" evidence="3"/>
<organism evidence="8 9">
    <name type="scientific">Leptothoe kymatousa TAU-MAC 1615</name>
    <dbReference type="NCBI Taxonomy" id="2364775"/>
    <lineage>
        <taxon>Bacteria</taxon>
        <taxon>Bacillati</taxon>
        <taxon>Cyanobacteriota</taxon>
        <taxon>Cyanophyceae</taxon>
        <taxon>Nodosilineales</taxon>
        <taxon>Cymatolegaceae</taxon>
        <taxon>Leptothoe</taxon>
        <taxon>Leptothoe kymatousa</taxon>
    </lineage>
</organism>
<name>A0ABS5Y5R5_9CYAN</name>
<dbReference type="PROSITE" id="PS50035">
    <property type="entry name" value="PLD"/>
    <property type="match status" value="2"/>
</dbReference>
<dbReference type="Proteomes" id="UP001196661">
    <property type="component" value="Unassembled WGS sequence"/>
</dbReference>
<evidence type="ECO:0000313" key="8">
    <source>
        <dbReference type="EMBL" id="MBT9313142.1"/>
    </source>
</evidence>
<sequence length="465" mass="51704">MLNRFRALGLLTLALSSLGLVGWNWRNQNNTQTLPQDPYVQVFLNHRNTNSYRDPYRGHQRTGDNLEQILIDAIHQANMSVDVAVQELNLPDIAQALIDKANEGVIVRVILENQYSQPWSQKNLSGIADQDRYSRGKQENLWAFGDLNGDGQIASGEAAQRDAVFMLRQAGIPIVDDTDDGSKGSGLMHHKFVVVDNRQVLTGTANFTLSGIHGDWLVPESLGNANALLNIQSEALATAYRQEFELMWGDGPAGADNSAFGSPKPIRPTQTVMLPGGDVTVQFSPHRKDTPWEQTTNGVIASTLSKATQSTDLALFVFTDQGVANALQANAKLQVRTLIDRSFIYRYHSEALDMLGLALPDGRCQYEKENRPWSKAIAEVGYPELADGDKLHHKFAVLDNRTVIIGSHNWSKAANHTNDENLLIIDNPTVAQHFTQEFERLYQNANLGKTEYLLQQMQKTQKKCG</sequence>
<dbReference type="Gene3D" id="3.30.870.10">
    <property type="entry name" value="Endonuclease Chain A"/>
    <property type="match status" value="2"/>
</dbReference>
<protein>
    <recommendedName>
        <fullName evidence="3">phospholipase D</fullName>
        <ecNumber evidence="3">3.1.4.4</ecNumber>
    </recommendedName>
</protein>
<comment type="catalytic activity">
    <reaction evidence="1">
        <text>a 1,2-diacyl-sn-glycero-3-phosphocholine + H2O = a 1,2-diacyl-sn-glycero-3-phosphate + choline + H(+)</text>
        <dbReference type="Rhea" id="RHEA:14445"/>
        <dbReference type="ChEBI" id="CHEBI:15354"/>
        <dbReference type="ChEBI" id="CHEBI:15377"/>
        <dbReference type="ChEBI" id="CHEBI:15378"/>
        <dbReference type="ChEBI" id="CHEBI:57643"/>
        <dbReference type="ChEBI" id="CHEBI:58608"/>
        <dbReference type="EC" id="3.1.4.4"/>
    </reaction>
</comment>
<evidence type="ECO:0000256" key="2">
    <source>
        <dbReference type="ARBA" id="ARBA00008664"/>
    </source>
</evidence>
<keyword evidence="4" id="KW-0378">Hydrolase</keyword>
<dbReference type="Pfam" id="PF13091">
    <property type="entry name" value="PLDc_2"/>
    <property type="match status" value="2"/>
</dbReference>
<dbReference type="CDD" id="cd09173">
    <property type="entry name" value="PLDc_Nuc_like_unchar1_2"/>
    <property type="match status" value="1"/>
</dbReference>
<reference evidence="8 9" key="1">
    <citation type="journal article" date="2021" name="Mar. Drugs">
        <title>Genome Reduction and Secondary Metabolism of the Marine Sponge-Associated Cyanobacterium Leptothoe.</title>
        <authorList>
            <person name="Konstantinou D."/>
            <person name="Popin R.V."/>
            <person name="Fewer D.P."/>
            <person name="Sivonen K."/>
            <person name="Gkelis S."/>
        </authorList>
    </citation>
    <scope>NUCLEOTIDE SEQUENCE [LARGE SCALE GENOMIC DNA]</scope>
    <source>
        <strain evidence="8 9">TAU-MAC 1615</strain>
    </source>
</reference>
<feature type="domain" description="PLD phosphodiesterase" evidence="7">
    <location>
        <begin position="184"/>
        <end position="211"/>
    </location>
</feature>
<evidence type="ECO:0000256" key="5">
    <source>
        <dbReference type="ARBA" id="ARBA00022963"/>
    </source>
</evidence>
<dbReference type="RefSeq" id="WP_215619026.1">
    <property type="nucleotide sequence ID" value="NZ_JADOER010000011.1"/>
</dbReference>
<proteinExistence type="inferred from homology"/>
<evidence type="ECO:0000256" key="6">
    <source>
        <dbReference type="ARBA" id="ARBA00023098"/>
    </source>
</evidence>
<keyword evidence="9" id="KW-1185">Reference proteome</keyword>
<dbReference type="InterPro" id="IPR025202">
    <property type="entry name" value="PLD-like_dom"/>
</dbReference>
<keyword evidence="6" id="KW-0443">Lipid metabolism</keyword>
<keyword evidence="5" id="KW-0442">Lipid degradation</keyword>
<feature type="domain" description="PLD phosphodiesterase" evidence="7">
    <location>
        <begin position="387"/>
        <end position="414"/>
    </location>
</feature>
<evidence type="ECO:0000256" key="1">
    <source>
        <dbReference type="ARBA" id="ARBA00000798"/>
    </source>
</evidence>
<evidence type="ECO:0000259" key="7">
    <source>
        <dbReference type="PROSITE" id="PS50035"/>
    </source>
</evidence>
<comment type="similarity">
    <text evidence="2">Belongs to the phospholipase D family.</text>
</comment>
<comment type="caution">
    <text evidence="8">The sequence shown here is derived from an EMBL/GenBank/DDBJ whole genome shotgun (WGS) entry which is preliminary data.</text>
</comment>
<dbReference type="EMBL" id="JADOER010000011">
    <property type="protein sequence ID" value="MBT9313142.1"/>
    <property type="molecule type" value="Genomic_DNA"/>
</dbReference>